<dbReference type="AlphaFoldDB" id="A0A415RVA5"/>
<dbReference type="RefSeq" id="WP_021940737.1">
    <property type="nucleotide sequence ID" value="NZ_CP072227.1"/>
</dbReference>
<dbReference type="Gene3D" id="2.130.10.10">
    <property type="entry name" value="YVTN repeat-like/Quinoprotein amine dehydrogenase"/>
    <property type="match status" value="1"/>
</dbReference>
<dbReference type="KEGG" id="beg:INE88_04311"/>
<accession>A0A415RVA5</accession>
<gene>
    <name evidence="1" type="ORF">INE88_04311</name>
</gene>
<organism evidence="1 2">
    <name type="scientific">Bacteroides eggerthii</name>
    <dbReference type="NCBI Taxonomy" id="28111"/>
    <lineage>
        <taxon>Bacteria</taxon>
        <taxon>Pseudomonadati</taxon>
        <taxon>Bacteroidota</taxon>
        <taxon>Bacteroidia</taxon>
        <taxon>Bacteroidales</taxon>
        <taxon>Bacteroidaceae</taxon>
        <taxon>Bacteroides</taxon>
    </lineage>
</organism>
<sequence>MWLEQKINYQLNKFPIIKVYIKRIYQLAMYAISPKIKSEGNIVRISPNESREYFFGYYDKSPWDASMRYMICMRAKDTWSNPDPKEEADILLIDTDTNVKASDGFMFVSGVKVKKIATTRTWNVQQGCMAQWLGPDFSSRIVYNDMRDGRYCSVIYELATGKEHILPMPVYTVSQNAKIALSLDFSRLHNLRLGYGYAKLPEITQGIPLPNTAAIWKMDIETGIVTELLKYTDLANFEPRVEMQEKGSVHKVNHLMISPNGKRFMMLYRWFCGQRKYTRLITCNIDGTDMYVLSDDDMVSHCYWKNDEEIIAFENKKDGGPGYYLMKDKTREYQHLWPQLSNDGHPSYCPVDNSLVVIDSYPDRARMAEVKLVNDTEPKGKNLRVIAKVFAPFKYDNDTRCDLHPRWRQDGKSICFDAVFEGKRNLYVVNLD</sequence>
<proteinExistence type="predicted"/>
<dbReference type="Proteomes" id="UP000679226">
    <property type="component" value="Chromosome"/>
</dbReference>
<dbReference type="InterPro" id="IPR015943">
    <property type="entry name" value="WD40/YVTN_repeat-like_dom_sf"/>
</dbReference>
<dbReference type="SUPFAM" id="SSF82171">
    <property type="entry name" value="DPP6 N-terminal domain-like"/>
    <property type="match status" value="1"/>
</dbReference>
<evidence type="ECO:0000313" key="1">
    <source>
        <dbReference type="EMBL" id="QUT47458.1"/>
    </source>
</evidence>
<reference evidence="1" key="1">
    <citation type="journal article" date="2021" name="PLoS Genet.">
        <title>Mobile Type VI secretion system loci of the gut Bacteroidales display extensive intra-ecosystem transfer, multi-species spread and geographical clustering.</title>
        <authorList>
            <person name="Garcia-Bayona L."/>
            <person name="Coyne M.J."/>
            <person name="Comstock L.E."/>
        </authorList>
    </citation>
    <scope>NUCLEOTIDE SEQUENCE</scope>
    <source>
        <strain evidence="1">CL11T00C20</strain>
    </source>
</reference>
<dbReference type="EMBL" id="CP072227">
    <property type="protein sequence ID" value="QUT47458.1"/>
    <property type="molecule type" value="Genomic_DNA"/>
</dbReference>
<evidence type="ECO:0000313" key="2">
    <source>
        <dbReference type="Proteomes" id="UP000679226"/>
    </source>
</evidence>
<name>A0A415RVA5_9BACE</name>
<protein>
    <submittedName>
        <fullName evidence="1">Propeller_TolB: Tol-Pal system beta propeller repeat protein TolB</fullName>
    </submittedName>
</protein>